<dbReference type="InterPro" id="IPR018712">
    <property type="entry name" value="Tle1-like_cat"/>
</dbReference>
<evidence type="ECO:0000259" key="1">
    <source>
        <dbReference type="Pfam" id="PF09994"/>
    </source>
</evidence>
<feature type="non-terminal residue" evidence="2">
    <location>
        <position position="96"/>
    </location>
</feature>
<dbReference type="PANTHER" id="PTHR33840">
    <property type="match status" value="1"/>
</dbReference>
<feature type="non-terminal residue" evidence="2">
    <location>
        <position position="1"/>
    </location>
</feature>
<name>A0A166GX05_9AGAM</name>
<keyword evidence="3" id="KW-1185">Reference proteome</keyword>
<proteinExistence type="predicted"/>
<sequence length="96" mass="11164">HGRNLVINLDGTSNKYGPKNTNVIELYSHIDVSEDQLKYYNSGIGTSAQPSWNSFCYAVQKYIWTLDILHRNFEKVLLGAYRWLSEHYKPGDHIFL</sequence>
<dbReference type="AlphaFoldDB" id="A0A166GX05"/>
<evidence type="ECO:0000313" key="2">
    <source>
        <dbReference type="EMBL" id="KZP18249.1"/>
    </source>
</evidence>
<reference evidence="2 3" key="1">
    <citation type="journal article" date="2016" name="Mol. Biol. Evol.">
        <title>Comparative Genomics of Early-Diverging Mushroom-Forming Fungi Provides Insights into the Origins of Lignocellulose Decay Capabilities.</title>
        <authorList>
            <person name="Nagy L.G."/>
            <person name="Riley R."/>
            <person name="Tritt A."/>
            <person name="Adam C."/>
            <person name="Daum C."/>
            <person name="Floudas D."/>
            <person name="Sun H."/>
            <person name="Yadav J.S."/>
            <person name="Pangilinan J."/>
            <person name="Larsson K.H."/>
            <person name="Matsuura K."/>
            <person name="Barry K."/>
            <person name="Labutti K."/>
            <person name="Kuo R."/>
            <person name="Ohm R.A."/>
            <person name="Bhattacharya S.S."/>
            <person name="Shirouzu T."/>
            <person name="Yoshinaga Y."/>
            <person name="Martin F.M."/>
            <person name="Grigoriev I.V."/>
            <person name="Hibbett D.S."/>
        </authorList>
    </citation>
    <scope>NUCLEOTIDE SEQUENCE [LARGE SCALE GENOMIC DNA]</scope>
    <source>
        <strain evidence="2 3">CBS 109695</strain>
    </source>
</reference>
<gene>
    <name evidence="2" type="ORF">FIBSPDRAFT_696748</name>
</gene>
<dbReference type="STRING" id="436010.A0A166GX05"/>
<dbReference type="EMBL" id="KV417574">
    <property type="protein sequence ID" value="KZP18249.1"/>
    <property type="molecule type" value="Genomic_DNA"/>
</dbReference>
<accession>A0A166GX05</accession>
<dbReference type="OrthoDB" id="538223at2759"/>
<dbReference type="Proteomes" id="UP000076532">
    <property type="component" value="Unassembled WGS sequence"/>
</dbReference>
<evidence type="ECO:0000313" key="3">
    <source>
        <dbReference type="Proteomes" id="UP000076532"/>
    </source>
</evidence>
<dbReference type="Pfam" id="PF09994">
    <property type="entry name" value="T6SS_Tle1-like_cat"/>
    <property type="match status" value="1"/>
</dbReference>
<organism evidence="2 3">
    <name type="scientific">Athelia psychrophila</name>
    <dbReference type="NCBI Taxonomy" id="1759441"/>
    <lineage>
        <taxon>Eukaryota</taxon>
        <taxon>Fungi</taxon>
        <taxon>Dikarya</taxon>
        <taxon>Basidiomycota</taxon>
        <taxon>Agaricomycotina</taxon>
        <taxon>Agaricomycetes</taxon>
        <taxon>Agaricomycetidae</taxon>
        <taxon>Atheliales</taxon>
        <taxon>Atheliaceae</taxon>
        <taxon>Athelia</taxon>
    </lineage>
</organism>
<dbReference type="PANTHER" id="PTHR33840:SF1">
    <property type="entry name" value="TLE1 PHOSPHOLIPASE DOMAIN-CONTAINING PROTEIN"/>
    <property type="match status" value="1"/>
</dbReference>
<protein>
    <recommendedName>
        <fullName evidence="1">T6SS Phospholipase effector Tle1-like catalytic domain-containing protein</fullName>
    </recommendedName>
</protein>
<feature type="domain" description="T6SS Phospholipase effector Tle1-like catalytic" evidence="1">
    <location>
        <begin position="3"/>
        <end position="96"/>
    </location>
</feature>